<feature type="domain" description="AP2/ERF" evidence="7">
    <location>
        <begin position="121"/>
        <end position="178"/>
    </location>
</feature>
<sequence>MEFGRGSGDCCMFSSEQEMAVMVDALKHVLSDTSHVPSSSSSSYLNDLNGSHHLFEVLGVSSNPATCPVCKIDGCLGCPLFAPNSATEKTAGSTVKNGTSSDNKNSSSLKVQRKRRNKKNKYRGVRQRPWGKWAAEIRDPHRAVRVWLGTFDTADEAARAYDRAAVGFRGPRAKLNFPLSDYLDNSGNQHNDNARNNRTTDSKSQENGAGAGGSSEDSNASNKERVRRWGSGSEEFVEITDEKELEDWMNMMIDDDVDRSGSSNSFLVWYT</sequence>
<feature type="region of interest" description="Disordered" evidence="6">
    <location>
        <begin position="180"/>
        <end position="235"/>
    </location>
</feature>
<protein>
    <recommendedName>
        <fullName evidence="7">AP2/ERF domain-containing protein</fullName>
    </recommendedName>
</protein>
<feature type="region of interest" description="Disordered" evidence="6">
    <location>
        <begin position="88"/>
        <end position="127"/>
    </location>
</feature>
<dbReference type="GO" id="GO:0003677">
    <property type="term" value="F:DNA binding"/>
    <property type="evidence" value="ECO:0007669"/>
    <property type="project" value="UniProtKB-KW"/>
</dbReference>
<dbReference type="AlphaFoldDB" id="A0A9Q1L2E2"/>
<dbReference type="InterPro" id="IPR001471">
    <property type="entry name" value="AP2/ERF_dom"/>
</dbReference>
<evidence type="ECO:0000313" key="8">
    <source>
        <dbReference type="EMBL" id="KAJ8453141.1"/>
    </source>
</evidence>
<evidence type="ECO:0000256" key="3">
    <source>
        <dbReference type="ARBA" id="ARBA00023125"/>
    </source>
</evidence>
<feature type="compositionally biased region" description="Polar residues" evidence="6">
    <location>
        <begin position="88"/>
        <end position="109"/>
    </location>
</feature>
<evidence type="ECO:0000256" key="4">
    <source>
        <dbReference type="ARBA" id="ARBA00023163"/>
    </source>
</evidence>
<dbReference type="PRINTS" id="PR00367">
    <property type="entry name" value="ETHRSPELEMNT"/>
</dbReference>
<dbReference type="GO" id="GO:0009873">
    <property type="term" value="P:ethylene-activated signaling pathway"/>
    <property type="evidence" value="ECO:0007669"/>
    <property type="project" value="InterPro"/>
</dbReference>
<comment type="caution">
    <text evidence="8">The sequence shown here is derived from an EMBL/GenBank/DDBJ whole genome shotgun (WGS) entry which is preliminary data.</text>
</comment>
<gene>
    <name evidence="8" type="ORF">Cgig2_008025</name>
</gene>
<dbReference type="FunFam" id="3.30.730.10:FF:000001">
    <property type="entry name" value="Ethylene-responsive transcription factor 2"/>
    <property type="match status" value="1"/>
</dbReference>
<name>A0A9Q1L2E2_9CARY</name>
<dbReference type="OrthoDB" id="642765at2759"/>
<dbReference type="SMART" id="SM00380">
    <property type="entry name" value="AP2"/>
    <property type="match status" value="1"/>
</dbReference>
<evidence type="ECO:0000256" key="6">
    <source>
        <dbReference type="SAM" id="MobiDB-lite"/>
    </source>
</evidence>
<evidence type="ECO:0000259" key="7">
    <source>
        <dbReference type="PROSITE" id="PS51032"/>
    </source>
</evidence>
<dbReference type="Pfam" id="PF00847">
    <property type="entry name" value="AP2"/>
    <property type="match status" value="1"/>
</dbReference>
<evidence type="ECO:0000256" key="1">
    <source>
        <dbReference type="ARBA" id="ARBA00004123"/>
    </source>
</evidence>
<keyword evidence="3" id="KW-0238">DNA-binding</keyword>
<feature type="compositionally biased region" description="Basic and acidic residues" evidence="6">
    <location>
        <begin position="192"/>
        <end position="204"/>
    </location>
</feature>
<dbReference type="PROSITE" id="PS51032">
    <property type="entry name" value="AP2_ERF"/>
    <property type="match status" value="1"/>
</dbReference>
<dbReference type="CDD" id="cd00018">
    <property type="entry name" value="AP2"/>
    <property type="match status" value="1"/>
</dbReference>
<reference evidence="8" key="1">
    <citation type="submission" date="2022-04" db="EMBL/GenBank/DDBJ databases">
        <title>Carnegiea gigantea Genome sequencing and assembly v2.</title>
        <authorList>
            <person name="Copetti D."/>
            <person name="Sanderson M.J."/>
            <person name="Burquez A."/>
            <person name="Wojciechowski M.F."/>
        </authorList>
    </citation>
    <scope>NUCLEOTIDE SEQUENCE</scope>
    <source>
        <strain evidence="8">SGP5-SGP5p</strain>
        <tissue evidence="8">Aerial part</tissue>
    </source>
</reference>
<evidence type="ECO:0000256" key="5">
    <source>
        <dbReference type="ARBA" id="ARBA00023242"/>
    </source>
</evidence>
<dbReference type="GO" id="GO:0003700">
    <property type="term" value="F:DNA-binding transcription factor activity"/>
    <property type="evidence" value="ECO:0007669"/>
    <property type="project" value="InterPro"/>
</dbReference>
<dbReference type="SUPFAM" id="SSF54171">
    <property type="entry name" value="DNA-binding domain"/>
    <property type="match status" value="1"/>
</dbReference>
<comment type="subcellular location">
    <subcellularLocation>
        <location evidence="1">Nucleus</location>
    </subcellularLocation>
</comment>
<dbReference type="InterPro" id="IPR036955">
    <property type="entry name" value="AP2/ERF_dom_sf"/>
</dbReference>
<keyword evidence="5" id="KW-0539">Nucleus</keyword>
<dbReference type="InterPro" id="IPR044808">
    <property type="entry name" value="ERF_plant"/>
</dbReference>
<dbReference type="GO" id="GO:0005634">
    <property type="term" value="C:nucleus"/>
    <property type="evidence" value="ECO:0007669"/>
    <property type="project" value="UniProtKB-SubCell"/>
</dbReference>
<evidence type="ECO:0000313" key="9">
    <source>
        <dbReference type="Proteomes" id="UP001153076"/>
    </source>
</evidence>
<dbReference type="Gene3D" id="3.30.730.10">
    <property type="entry name" value="AP2/ERF domain"/>
    <property type="match status" value="1"/>
</dbReference>
<organism evidence="8 9">
    <name type="scientific">Carnegiea gigantea</name>
    <dbReference type="NCBI Taxonomy" id="171969"/>
    <lineage>
        <taxon>Eukaryota</taxon>
        <taxon>Viridiplantae</taxon>
        <taxon>Streptophyta</taxon>
        <taxon>Embryophyta</taxon>
        <taxon>Tracheophyta</taxon>
        <taxon>Spermatophyta</taxon>
        <taxon>Magnoliopsida</taxon>
        <taxon>eudicotyledons</taxon>
        <taxon>Gunneridae</taxon>
        <taxon>Pentapetalae</taxon>
        <taxon>Caryophyllales</taxon>
        <taxon>Cactineae</taxon>
        <taxon>Cactaceae</taxon>
        <taxon>Cactoideae</taxon>
        <taxon>Echinocereeae</taxon>
        <taxon>Carnegiea</taxon>
    </lineage>
</organism>
<keyword evidence="9" id="KW-1185">Reference proteome</keyword>
<dbReference type="EMBL" id="JAKOGI010000001">
    <property type="protein sequence ID" value="KAJ8453141.1"/>
    <property type="molecule type" value="Genomic_DNA"/>
</dbReference>
<dbReference type="Proteomes" id="UP001153076">
    <property type="component" value="Unassembled WGS sequence"/>
</dbReference>
<keyword evidence="4" id="KW-0804">Transcription</keyword>
<keyword evidence="2" id="KW-0805">Transcription regulation</keyword>
<feature type="compositionally biased region" description="Basic residues" evidence="6">
    <location>
        <begin position="111"/>
        <end position="126"/>
    </location>
</feature>
<dbReference type="PANTHER" id="PTHR31190">
    <property type="entry name" value="DNA-BINDING DOMAIN"/>
    <property type="match status" value="1"/>
</dbReference>
<evidence type="ECO:0000256" key="2">
    <source>
        <dbReference type="ARBA" id="ARBA00023015"/>
    </source>
</evidence>
<dbReference type="InterPro" id="IPR016177">
    <property type="entry name" value="DNA-bd_dom_sf"/>
</dbReference>
<accession>A0A9Q1L2E2</accession>
<proteinExistence type="predicted"/>
<dbReference type="PANTHER" id="PTHR31190:SF181">
    <property type="entry name" value="OS02G0764700 PROTEIN"/>
    <property type="match status" value="1"/>
</dbReference>